<dbReference type="AlphaFoldDB" id="A0A1I2SUF4"/>
<feature type="transmembrane region" description="Helical" evidence="6">
    <location>
        <begin position="75"/>
        <end position="91"/>
    </location>
</feature>
<accession>A0A1I2SUF4</accession>
<feature type="transmembrane region" description="Helical" evidence="6">
    <location>
        <begin position="136"/>
        <end position="159"/>
    </location>
</feature>
<dbReference type="InterPro" id="IPR011701">
    <property type="entry name" value="MFS"/>
</dbReference>
<gene>
    <name evidence="8" type="ORF">SAMN05660649_01903</name>
</gene>
<proteinExistence type="predicted"/>
<dbReference type="Gene3D" id="1.20.1250.20">
    <property type="entry name" value="MFS general substrate transporter like domains"/>
    <property type="match status" value="2"/>
</dbReference>
<evidence type="ECO:0000256" key="5">
    <source>
        <dbReference type="ARBA" id="ARBA00023136"/>
    </source>
</evidence>
<keyword evidence="4 6" id="KW-1133">Transmembrane helix</keyword>
<evidence type="ECO:0000256" key="1">
    <source>
        <dbReference type="ARBA" id="ARBA00004651"/>
    </source>
</evidence>
<keyword evidence="2" id="KW-0813">Transport</keyword>
<feature type="transmembrane region" description="Helical" evidence="6">
    <location>
        <begin position="97"/>
        <end position="115"/>
    </location>
</feature>
<feature type="transmembrane region" description="Helical" evidence="6">
    <location>
        <begin position="246"/>
        <end position="265"/>
    </location>
</feature>
<evidence type="ECO:0000259" key="7">
    <source>
        <dbReference type="PROSITE" id="PS50850"/>
    </source>
</evidence>
<dbReference type="InterPro" id="IPR020846">
    <property type="entry name" value="MFS_dom"/>
</dbReference>
<evidence type="ECO:0000256" key="6">
    <source>
        <dbReference type="SAM" id="Phobius"/>
    </source>
</evidence>
<dbReference type="OrthoDB" id="9770492at2"/>
<reference evidence="9" key="1">
    <citation type="submission" date="2016-10" db="EMBL/GenBank/DDBJ databases">
        <authorList>
            <person name="Varghese N."/>
            <person name="Submissions S."/>
        </authorList>
    </citation>
    <scope>NUCLEOTIDE SEQUENCE [LARGE SCALE GENOMIC DNA]</scope>
    <source>
        <strain evidence="9">DSM 17038</strain>
    </source>
</reference>
<dbReference type="PANTHER" id="PTHR43129:SF1">
    <property type="entry name" value="FOSMIDOMYCIN RESISTANCE PROTEIN"/>
    <property type="match status" value="1"/>
</dbReference>
<feature type="domain" description="Major facilitator superfamily (MFS) profile" evidence="7">
    <location>
        <begin position="10"/>
        <end position="384"/>
    </location>
</feature>
<dbReference type="SUPFAM" id="SSF103473">
    <property type="entry name" value="MFS general substrate transporter"/>
    <property type="match status" value="1"/>
</dbReference>
<evidence type="ECO:0000256" key="3">
    <source>
        <dbReference type="ARBA" id="ARBA00022692"/>
    </source>
</evidence>
<feature type="transmembrane region" description="Helical" evidence="6">
    <location>
        <begin position="49"/>
        <end position="68"/>
    </location>
</feature>
<keyword evidence="3 6" id="KW-0812">Transmembrane</keyword>
<dbReference type="GO" id="GO:0005886">
    <property type="term" value="C:plasma membrane"/>
    <property type="evidence" value="ECO:0007669"/>
    <property type="project" value="UniProtKB-SubCell"/>
</dbReference>
<dbReference type="CDD" id="cd17478">
    <property type="entry name" value="MFS_FsR"/>
    <property type="match status" value="1"/>
</dbReference>
<dbReference type="PROSITE" id="PS00216">
    <property type="entry name" value="SUGAR_TRANSPORT_1"/>
    <property type="match status" value="1"/>
</dbReference>
<protein>
    <submittedName>
        <fullName evidence="8">MFS transporter, FSR family, fosmidomycin resistance protein</fullName>
    </submittedName>
</protein>
<sequence>MHETKFRTVTLGVLSIAHLINDMYNNFLPQLLPIIVATAGFSVTKASSLVSAFTITSSLVQPVFGYLVDQKNQRWLVFVGTLWMAVILSLTGLTVNYGLLLIMAAAAGIGTAAFHPQASAMVSAVSGNRKGFIMSAFVASGNVGWAVAPVVLVPLFAIYGAKGTTVMVIPGIVAALFLYIFAPRTEKKTIQKKSLNEIISSMRPALGELNKLMVVVALRSLVYTGLITMLPLYFKSEKMDPGRISYLLFLMLFAGAAGGLAGGFISDKYGRRPLIAGSLVLATPFFYGFLATQGLLSDIFLGLGGAALLASFSVTVVAAQEAIPDNKAMAAGLSMGFAIGVGGLAVTLVGKFADVFSLMAAVRLLLWLPLIAGIFALTLNKKGQAGKNPGLAN</sequence>
<feature type="transmembrane region" description="Helical" evidence="6">
    <location>
        <begin position="212"/>
        <end position="234"/>
    </location>
</feature>
<dbReference type="EMBL" id="FOOX01000006">
    <property type="protein sequence ID" value="SFG53806.1"/>
    <property type="molecule type" value="Genomic_DNA"/>
</dbReference>
<feature type="transmembrane region" description="Helical" evidence="6">
    <location>
        <begin position="330"/>
        <end position="349"/>
    </location>
</feature>
<evidence type="ECO:0000256" key="4">
    <source>
        <dbReference type="ARBA" id="ARBA00022989"/>
    </source>
</evidence>
<evidence type="ECO:0000256" key="2">
    <source>
        <dbReference type="ARBA" id="ARBA00022448"/>
    </source>
</evidence>
<feature type="transmembrane region" description="Helical" evidence="6">
    <location>
        <begin position="165"/>
        <end position="182"/>
    </location>
</feature>
<evidence type="ECO:0000313" key="8">
    <source>
        <dbReference type="EMBL" id="SFG53806.1"/>
    </source>
</evidence>
<dbReference type="GO" id="GO:0022857">
    <property type="term" value="F:transmembrane transporter activity"/>
    <property type="evidence" value="ECO:0007669"/>
    <property type="project" value="InterPro"/>
</dbReference>
<keyword evidence="5 6" id="KW-0472">Membrane</keyword>
<dbReference type="InterPro" id="IPR036259">
    <property type="entry name" value="MFS_trans_sf"/>
</dbReference>
<feature type="transmembrane region" description="Helical" evidence="6">
    <location>
        <begin position="355"/>
        <end position="379"/>
    </location>
</feature>
<comment type="subcellular location">
    <subcellularLocation>
        <location evidence="1">Cell membrane</location>
        <topology evidence="1">Multi-pass membrane protein</topology>
    </subcellularLocation>
</comment>
<keyword evidence="9" id="KW-1185">Reference proteome</keyword>
<dbReference type="InterPro" id="IPR005829">
    <property type="entry name" value="Sugar_transporter_CS"/>
</dbReference>
<organism evidence="8 9">
    <name type="scientific">Desulfotruncus arcticus DSM 17038</name>
    <dbReference type="NCBI Taxonomy" id="1121424"/>
    <lineage>
        <taxon>Bacteria</taxon>
        <taxon>Bacillati</taxon>
        <taxon>Bacillota</taxon>
        <taxon>Clostridia</taxon>
        <taxon>Eubacteriales</taxon>
        <taxon>Desulfallaceae</taxon>
        <taxon>Desulfotruncus</taxon>
    </lineage>
</organism>
<name>A0A1I2SUF4_9FIRM</name>
<feature type="transmembrane region" description="Helical" evidence="6">
    <location>
        <begin position="299"/>
        <end position="318"/>
    </location>
</feature>
<dbReference type="STRING" id="341036.SAMN05660649_01903"/>
<feature type="transmembrane region" description="Helical" evidence="6">
    <location>
        <begin position="274"/>
        <end position="293"/>
    </location>
</feature>
<dbReference type="Pfam" id="PF07690">
    <property type="entry name" value="MFS_1"/>
    <property type="match status" value="1"/>
</dbReference>
<dbReference type="RefSeq" id="WP_092471029.1">
    <property type="nucleotide sequence ID" value="NZ_FOOX01000006.1"/>
</dbReference>
<dbReference type="PROSITE" id="PS50850">
    <property type="entry name" value="MFS"/>
    <property type="match status" value="1"/>
</dbReference>
<dbReference type="Proteomes" id="UP000199337">
    <property type="component" value="Unassembled WGS sequence"/>
</dbReference>
<evidence type="ECO:0000313" key="9">
    <source>
        <dbReference type="Proteomes" id="UP000199337"/>
    </source>
</evidence>
<dbReference type="PANTHER" id="PTHR43129">
    <property type="entry name" value="FOSMIDOMYCIN RESISTANCE PROTEIN"/>
    <property type="match status" value="1"/>
</dbReference>